<evidence type="ECO:0000256" key="7">
    <source>
        <dbReference type="SAM" id="Phobius"/>
    </source>
</evidence>
<dbReference type="Pfam" id="PF02687">
    <property type="entry name" value="FtsX"/>
    <property type="match status" value="1"/>
</dbReference>
<feature type="domain" description="ABC3 transporter permease C-terminal" evidence="8">
    <location>
        <begin position="279"/>
        <end position="390"/>
    </location>
</feature>
<keyword evidence="6 7" id="KW-0472">Membrane</keyword>
<reference evidence="9 10" key="1">
    <citation type="submission" date="2022-03" db="EMBL/GenBank/DDBJ databases">
        <title>Novel taxa within the pig intestine.</title>
        <authorList>
            <person name="Wylensek D."/>
            <person name="Bishof K."/>
            <person name="Afrizal A."/>
            <person name="Clavel T."/>
        </authorList>
    </citation>
    <scope>NUCLEOTIDE SEQUENCE [LARGE SCALE GENOMIC DNA]</scope>
    <source>
        <strain evidence="9 10">CLA-KB-P66</strain>
    </source>
</reference>
<protein>
    <submittedName>
        <fullName evidence="9">ABC transporter permease DevC</fullName>
    </submittedName>
</protein>
<evidence type="ECO:0000256" key="1">
    <source>
        <dbReference type="ARBA" id="ARBA00004651"/>
    </source>
</evidence>
<sequence>MGLFKKILWRAIPLGIPLSWLQLTGEKKRFYVALAGITFAVAMMLFQMGLRAALFKQVIAPIALLNADLVVVGSHYEYFGVGRGFPDIRLDQAYALDSVEYATPLKLGTMSFKNVDTGQERDIFAIAYDPSKKTFLPKDINSGNEALKKRGSILFDKLSREQYGEVERAFLKNPHLETEVGGKRVKIEGLVEIGATFAADGNVLMSIQTFDEMWSAPKCVVNVGVIKLKDGFDAKEEVQKLKKILPSDVSVMTKQQFIDKERDYWDKRTPIGFVISASMAVAIFVGAIIVYQILYTDVTDHLPEYATLKAIGFDDKFFISVIFQESLILSVLGFIPGSAIAALLYYATREIANMPTYLTFTNLSIVFLLTVFMCASAGLLATRKLRAANPADIF</sequence>
<feature type="transmembrane region" description="Helical" evidence="7">
    <location>
        <begin position="327"/>
        <end position="348"/>
    </location>
</feature>
<dbReference type="InterPro" id="IPR005891">
    <property type="entry name" value="DevC"/>
</dbReference>
<name>A0ABU4WHW5_9BACT</name>
<dbReference type="InterPro" id="IPR003838">
    <property type="entry name" value="ABC3_permease_C"/>
</dbReference>
<feature type="transmembrane region" description="Helical" evidence="7">
    <location>
        <begin position="360"/>
        <end position="381"/>
    </location>
</feature>
<evidence type="ECO:0000256" key="2">
    <source>
        <dbReference type="ARBA" id="ARBA00022448"/>
    </source>
</evidence>
<organism evidence="9 10">
    <name type="scientific">Intestinicryptomonas porci</name>
    <dbReference type="NCBI Taxonomy" id="2926320"/>
    <lineage>
        <taxon>Bacteria</taxon>
        <taxon>Pseudomonadati</taxon>
        <taxon>Verrucomicrobiota</taxon>
        <taxon>Opitutia</taxon>
        <taxon>Opitutales</taxon>
        <taxon>Intestinicryptomonaceae</taxon>
        <taxon>Intestinicryptomonas</taxon>
    </lineage>
</organism>
<keyword evidence="5 7" id="KW-1133">Transmembrane helix</keyword>
<evidence type="ECO:0000313" key="9">
    <source>
        <dbReference type="EMBL" id="MDX8415616.1"/>
    </source>
</evidence>
<keyword evidence="10" id="KW-1185">Reference proteome</keyword>
<evidence type="ECO:0000259" key="8">
    <source>
        <dbReference type="Pfam" id="PF02687"/>
    </source>
</evidence>
<feature type="transmembrane region" description="Helical" evidence="7">
    <location>
        <begin position="29"/>
        <end position="46"/>
    </location>
</feature>
<evidence type="ECO:0000313" key="10">
    <source>
        <dbReference type="Proteomes" id="UP001275932"/>
    </source>
</evidence>
<dbReference type="InterPro" id="IPR051125">
    <property type="entry name" value="ABC-4/HrtB_transporter"/>
</dbReference>
<evidence type="ECO:0000256" key="4">
    <source>
        <dbReference type="ARBA" id="ARBA00022692"/>
    </source>
</evidence>
<dbReference type="NCBIfam" id="TIGR01185">
    <property type="entry name" value="devC"/>
    <property type="match status" value="1"/>
</dbReference>
<dbReference type="Proteomes" id="UP001275932">
    <property type="component" value="Unassembled WGS sequence"/>
</dbReference>
<comment type="subcellular location">
    <subcellularLocation>
        <location evidence="1">Cell membrane</location>
        <topology evidence="1">Multi-pass membrane protein</topology>
    </subcellularLocation>
</comment>
<dbReference type="PANTHER" id="PTHR43738">
    <property type="entry name" value="ABC TRANSPORTER, MEMBRANE PROTEIN"/>
    <property type="match status" value="1"/>
</dbReference>
<evidence type="ECO:0000256" key="5">
    <source>
        <dbReference type="ARBA" id="ARBA00022989"/>
    </source>
</evidence>
<proteinExistence type="predicted"/>
<comment type="caution">
    <text evidence="9">The sequence shown here is derived from an EMBL/GenBank/DDBJ whole genome shotgun (WGS) entry which is preliminary data.</text>
</comment>
<dbReference type="RefSeq" id="WP_370397063.1">
    <property type="nucleotide sequence ID" value="NZ_JALBUT010000005.1"/>
</dbReference>
<feature type="transmembrane region" description="Helical" evidence="7">
    <location>
        <begin position="271"/>
        <end position="294"/>
    </location>
</feature>
<accession>A0ABU4WHW5</accession>
<evidence type="ECO:0000256" key="3">
    <source>
        <dbReference type="ARBA" id="ARBA00022475"/>
    </source>
</evidence>
<keyword evidence="4 7" id="KW-0812">Transmembrane</keyword>
<evidence type="ECO:0000256" key="6">
    <source>
        <dbReference type="ARBA" id="ARBA00023136"/>
    </source>
</evidence>
<dbReference type="PANTHER" id="PTHR43738:SF1">
    <property type="entry name" value="HEMIN TRANSPORT SYSTEM PERMEASE PROTEIN HRTB-RELATED"/>
    <property type="match status" value="1"/>
</dbReference>
<keyword evidence="2" id="KW-0813">Transport</keyword>
<dbReference type="PIRSF" id="PIRSF031773">
    <property type="entry name" value="DevC"/>
    <property type="match status" value="1"/>
</dbReference>
<dbReference type="EMBL" id="JALBUT010000005">
    <property type="protein sequence ID" value="MDX8415616.1"/>
    <property type="molecule type" value="Genomic_DNA"/>
</dbReference>
<keyword evidence="3" id="KW-1003">Cell membrane</keyword>
<gene>
    <name evidence="9" type="primary">devC</name>
    <name evidence="9" type="ORF">MOX91_05405</name>
</gene>